<sequence>MPGDEDGLISALKKQPVIVAVTSDNSVWKQYMSGVMSSCDSTAIDHAVLAVGYDDKSFKIKNSWGTEWGEKGYVRIARGSNGGTGVCVVYNGSTCIASHCSTDAGPNIPTGAGSSASTGSSYCSACNEGSKTKGSGNSSSSAGLQGQCGSCWAFATVGAVEAAQCIAGGGKSAPVYSKQQLVSCDTKDFGCNGGAPVYAMQYIQDNGICTESSYPYASQEGGTAPSCAASCTPTKPGIKSIEKITPGDESALIAALQKQPIIASVSSDNTMWKQYMSGVITSCNTVTVDHAVLVVGYDDTSFKIKNSWGTDWGEDGYVRVSRSKQNMGTCAVLTDMSYPQL</sequence>
<dbReference type="InterPro" id="IPR038765">
    <property type="entry name" value="Papain-like_cys_pep_sf"/>
</dbReference>
<feature type="domain" description="Peptidase C1A papain C-terminal" evidence="3">
    <location>
        <begin position="129"/>
        <end position="340"/>
    </location>
</feature>
<evidence type="ECO:0000313" key="4">
    <source>
        <dbReference type="EMBL" id="RLN62154.1"/>
    </source>
</evidence>
<dbReference type="SUPFAM" id="SSF54001">
    <property type="entry name" value="Cysteine proteinases"/>
    <property type="match status" value="2"/>
</dbReference>
<keyword evidence="2" id="KW-0865">Zymogen</keyword>
<dbReference type="PROSITE" id="PS00139">
    <property type="entry name" value="THIOL_PROTEASE_CYS"/>
    <property type="match status" value="1"/>
</dbReference>
<evidence type="ECO:0000313" key="5">
    <source>
        <dbReference type="Proteomes" id="UP000284657"/>
    </source>
</evidence>
<comment type="caution">
    <text evidence="4">The sequence shown here is derived from an EMBL/GenBank/DDBJ whole genome shotgun (WGS) entry which is preliminary data.</text>
</comment>
<dbReference type="GO" id="GO:0006508">
    <property type="term" value="P:proteolysis"/>
    <property type="evidence" value="ECO:0007669"/>
    <property type="project" value="InterPro"/>
</dbReference>
<dbReference type="EMBL" id="MBAD02000842">
    <property type="protein sequence ID" value="RLN62154.1"/>
    <property type="molecule type" value="Genomic_DNA"/>
</dbReference>
<dbReference type="Gene3D" id="3.90.70.10">
    <property type="entry name" value="Cysteine proteinases"/>
    <property type="match status" value="2"/>
</dbReference>
<reference evidence="4 5" key="1">
    <citation type="submission" date="2018-07" db="EMBL/GenBank/DDBJ databases">
        <title>Genome sequencing of oomycete isolates from Chile give support for New Zealand origin for Phytophthora kernoviae and make available the first Nothophytophthora sp. genome.</title>
        <authorList>
            <person name="Studholme D.J."/>
            <person name="Sanfuentes E."/>
            <person name="Panda P."/>
            <person name="Hill R."/>
            <person name="Sambles C."/>
            <person name="Grant M."/>
            <person name="Williams N.M."/>
            <person name="Mcdougal R.L."/>
        </authorList>
    </citation>
    <scope>NUCLEOTIDE SEQUENCE [LARGE SCALE GENOMIC DNA]</scope>
    <source>
        <strain evidence="4">Chile7</strain>
    </source>
</reference>
<dbReference type="PROSITE" id="PS00639">
    <property type="entry name" value="THIOL_PROTEASE_HIS"/>
    <property type="match status" value="2"/>
</dbReference>
<dbReference type="Proteomes" id="UP000284657">
    <property type="component" value="Unassembled WGS sequence"/>
</dbReference>
<evidence type="ECO:0000256" key="1">
    <source>
        <dbReference type="ARBA" id="ARBA00008455"/>
    </source>
</evidence>
<gene>
    <name evidence="4" type="ORF">BBJ29_010119</name>
</gene>
<name>A0A3R7H7Q6_9STRA</name>
<dbReference type="PANTHER" id="PTHR12411">
    <property type="entry name" value="CYSTEINE PROTEASE FAMILY C1-RELATED"/>
    <property type="match status" value="1"/>
</dbReference>
<dbReference type="InterPro" id="IPR025660">
    <property type="entry name" value="Pept_his_AS"/>
</dbReference>
<dbReference type="AlphaFoldDB" id="A0A3R7H7Q6"/>
<dbReference type="InterPro" id="IPR039417">
    <property type="entry name" value="Peptidase_C1A_papain-like"/>
</dbReference>
<protein>
    <recommendedName>
        <fullName evidence="3">Peptidase C1A papain C-terminal domain-containing protein</fullName>
    </recommendedName>
</protein>
<dbReference type="SMART" id="SM00645">
    <property type="entry name" value="Pept_C1"/>
    <property type="match status" value="1"/>
</dbReference>
<dbReference type="PRINTS" id="PR00705">
    <property type="entry name" value="PAPAIN"/>
</dbReference>
<dbReference type="InterPro" id="IPR000668">
    <property type="entry name" value="Peptidase_C1A_C"/>
</dbReference>
<organism evidence="4 5">
    <name type="scientific">Phytophthora kernoviae</name>
    <dbReference type="NCBI Taxonomy" id="325452"/>
    <lineage>
        <taxon>Eukaryota</taxon>
        <taxon>Sar</taxon>
        <taxon>Stramenopiles</taxon>
        <taxon>Oomycota</taxon>
        <taxon>Peronosporomycetes</taxon>
        <taxon>Peronosporales</taxon>
        <taxon>Peronosporaceae</taxon>
        <taxon>Phytophthora</taxon>
    </lineage>
</organism>
<dbReference type="Pfam" id="PF00112">
    <property type="entry name" value="Peptidase_C1"/>
    <property type="match status" value="2"/>
</dbReference>
<accession>A0A3R7H7Q6</accession>
<dbReference type="InterPro" id="IPR000169">
    <property type="entry name" value="Pept_cys_AS"/>
</dbReference>
<evidence type="ECO:0000256" key="2">
    <source>
        <dbReference type="ARBA" id="ARBA00023145"/>
    </source>
</evidence>
<evidence type="ECO:0000259" key="3">
    <source>
        <dbReference type="SMART" id="SM00645"/>
    </source>
</evidence>
<dbReference type="CDD" id="cd02248">
    <property type="entry name" value="Peptidase_C1A"/>
    <property type="match status" value="1"/>
</dbReference>
<dbReference type="GO" id="GO:0008234">
    <property type="term" value="F:cysteine-type peptidase activity"/>
    <property type="evidence" value="ECO:0007669"/>
    <property type="project" value="InterPro"/>
</dbReference>
<comment type="similarity">
    <text evidence="1">Belongs to the peptidase C1 family.</text>
</comment>
<proteinExistence type="inferred from homology"/>
<dbReference type="InterPro" id="IPR013128">
    <property type="entry name" value="Peptidase_C1A"/>
</dbReference>